<dbReference type="Pfam" id="PF10539">
    <property type="entry name" value="Dev_Cell_Death"/>
    <property type="match status" value="1"/>
</dbReference>
<dbReference type="Gramene" id="TKW00967">
    <property type="protein sequence ID" value="TKW00967"/>
    <property type="gene ID" value="SEVIR_8G147400v2"/>
</dbReference>
<dbReference type="EMBL" id="CM016559">
    <property type="protein sequence ID" value="TKW00969.1"/>
    <property type="molecule type" value="Genomic_DNA"/>
</dbReference>
<dbReference type="InterPro" id="IPR013989">
    <property type="entry name" value="Dev_and_cell_death_domain"/>
</dbReference>
<feature type="domain" description="DCD" evidence="1">
    <location>
        <begin position="41"/>
        <end position="167"/>
    </location>
</feature>
<accession>A0A4U6TIJ3</accession>
<evidence type="ECO:0000313" key="2">
    <source>
        <dbReference type="EMBL" id="TKW00964.1"/>
    </source>
</evidence>
<protein>
    <recommendedName>
        <fullName evidence="1">DCD domain-containing protein</fullName>
    </recommendedName>
</protein>
<dbReference type="SMART" id="SM00767">
    <property type="entry name" value="DCD"/>
    <property type="match status" value="1"/>
</dbReference>
<proteinExistence type="predicted"/>
<dbReference type="Gramene" id="TKW00969">
    <property type="protein sequence ID" value="TKW00969"/>
    <property type="gene ID" value="SEVIR_8G147400v2"/>
</dbReference>
<gene>
    <name evidence="2" type="ORF">SEVIR_8G147400v2</name>
</gene>
<dbReference type="Gramene" id="TKW00964">
    <property type="protein sequence ID" value="TKW00964"/>
    <property type="gene ID" value="SEVIR_8G147400v2"/>
</dbReference>
<dbReference type="Gramene" id="TKW00962">
    <property type="protein sequence ID" value="TKW00962"/>
    <property type="gene ID" value="SEVIR_8G147400v2"/>
</dbReference>
<name>A0A4U6TIJ3_SETVI</name>
<dbReference type="EMBL" id="CM016559">
    <property type="protein sequence ID" value="TKW00967.1"/>
    <property type="molecule type" value="Genomic_DNA"/>
</dbReference>
<dbReference type="PANTHER" id="PTHR46444">
    <property type="entry name" value="DCD (DEVELOPMENT AND CELL DEATH) DOMAIN PROTEIN-RELATED"/>
    <property type="match status" value="1"/>
</dbReference>
<dbReference type="EMBL" id="CM016559">
    <property type="protein sequence ID" value="TKW00962.1"/>
    <property type="molecule type" value="Genomic_DNA"/>
</dbReference>
<evidence type="ECO:0000313" key="3">
    <source>
        <dbReference type="Proteomes" id="UP000298652"/>
    </source>
</evidence>
<dbReference type="EMBL" id="CM016559">
    <property type="protein sequence ID" value="TKW00964.1"/>
    <property type="molecule type" value="Genomic_DNA"/>
</dbReference>
<evidence type="ECO:0000259" key="1">
    <source>
        <dbReference type="PROSITE" id="PS51222"/>
    </source>
</evidence>
<organism evidence="2 3">
    <name type="scientific">Setaria viridis</name>
    <name type="common">Green bristlegrass</name>
    <name type="synonym">Setaria italica subsp. viridis</name>
    <dbReference type="NCBI Taxonomy" id="4556"/>
    <lineage>
        <taxon>Eukaryota</taxon>
        <taxon>Viridiplantae</taxon>
        <taxon>Streptophyta</taxon>
        <taxon>Embryophyta</taxon>
        <taxon>Tracheophyta</taxon>
        <taxon>Spermatophyta</taxon>
        <taxon>Magnoliopsida</taxon>
        <taxon>Liliopsida</taxon>
        <taxon>Poales</taxon>
        <taxon>Poaceae</taxon>
        <taxon>PACMAD clade</taxon>
        <taxon>Panicoideae</taxon>
        <taxon>Panicodae</taxon>
        <taxon>Paniceae</taxon>
        <taxon>Cenchrinae</taxon>
        <taxon>Setaria</taxon>
    </lineage>
</organism>
<keyword evidence="3" id="KW-1185">Reference proteome</keyword>
<dbReference type="PROSITE" id="PS51222">
    <property type="entry name" value="DCD"/>
    <property type="match status" value="1"/>
</dbReference>
<dbReference type="PANTHER" id="PTHR46444:SF14">
    <property type="entry name" value="EXPRESSED PROTEIN"/>
    <property type="match status" value="1"/>
</dbReference>
<reference evidence="2 3" key="1">
    <citation type="submission" date="2019-03" db="EMBL/GenBank/DDBJ databases">
        <title>WGS assembly of Setaria viridis.</title>
        <authorList>
            <person name="Huang P."/>
            <person name="Jenkins J."/>
            <person name="Grimwood J."/>
            <person name="Barry K."/>
            <person name="Healey A."/>
            <person name="Mamidi S."/>
            <person name="Sreedasyam A."/>
            <person name="Shu S."/>
            <person name="Feldman M."/>
            <person name="Wu J."/>
            <person name="Yu Y."/>
            <person name="Chen C."/>
            <person name="Johnson J."/>
            <person name="Rokhsar D."/>
            <person name="Baxter I."/>
            <person name="Schmutz J."/>
            <person name="Brutnell T."/>
            <person name="Kellogg E."/>
        </authorList>
    </citation>
    <scope>NUCLEOTIDE SEQUENCE [LARGE SCALE GENOMIC DNA]</scope>
    <source>
        <strain evidence="3">cv. A10</strain>
    </source>
</reference>
<dbReference type="AlphaFoldDB" id="A0A4U6TIJ3"/>
<dbReference type="Proteomes" id="UP000298652">
    <property type="component" value="Chromosome 8"/>
</dbReference>
<sequence length="343" mass="37031">MASQPSPPASTFLLPRKWPHSLVVATKDDVHTGASSSTITVSLAGFIFMCSSATRPECYRHRVLGLPPGSLEAVSRIRRGAAVFLYDFNAKHLCGPYHADSDGGADLVPGAFHGRFPAQVKFMIDGDFMPIPESSLKRAIKENYFKGKFNPELTSTQVEKLRALFQPITSLPQSSSSHDVDNWPSAPAFLPPALPAQPPAYAHHPTAYVAPPAAHLMPPEAYAPPCPTRSATHTCHVPTTGLSILLPPIIRMIHIILAMPILIINKAHTRGVMDPHSKQSDCCTWNSHDKLTSRQRLGSCGESAPAASYLQCHSCTRVPVIAVSSSESMIVEANSTATLVPTY</sequence>